<comment type="subcellular location">
    <subcellularLocation>
        <location evidence="1">Cell membrane</location>
        <topology evidence="1">Multi-pass membrane protein</topology>
    </subcellularLocation>
</comment>
<keyword evidence="3 6" id="KW-0812">Transmembrane</keyword>
<feature type="transmembrane region" description="Helical" evidence="6">
    <location>
        <begin position="407"/>
        <end position="424"/>
    </location>
</feature>
<evidence type="ECO:0000256" key="6">
    <source>
        <dbReference type="SAM" id="Phobius"/>
    </source>
</evidence>
<keyword evidence="5 6" id="KW-0472">Membrane</keyword>
<feature type="transmembrane region" description="Helical" evidence="6">
    <location>
        <begin position="319"/>
        <end position="340"/>
    </location>
</feature>
<dbReference type="CDD" id="cd13124">
    <property type="entry name" value="MATE_SpoVB_like"/>
    <property type="match status" value="1"/>
</dbReference>
<feature type="transmembrane region" description="Helical" evidence="6">
    <location>
        <begin position="47"/>
        <end position="66"/>
    </location>
</feature>
<dbReference type="InterPro" id="IPR002797">
    <property type="entry name" value="Polysacc_synth"/>
</dbReference>
<feature type="transmembrane region" description="Helical" evidence="6">
    <location>
        <begin position="381"/>
        <end position="401"/>
    </location>
</feature>
<gene>
    <name evidence="7" type="ORF">H0267_10860</name>
</gene>
<dbReference type="InterPro" id="IPR050833">
    <property type="entry name" value="Poly_Biosynth_Transport"/>
</dbReference>
<evidence type="ECO:0000256" key="2">
    <source>
        <dbReference type="ARBA" id="ARBA00022475"/>
    </source>
</evidence>
<dbReference type="PANTHER" id="PTHR30250">
    <property type="entry name" value="PST FAMILY PREDICTED COLANIC ACID TRANSPORTER"/>
    <property type="match status" value="1"/>
</dbReference>
<dbReference type="PANTHER" id="PTHR30250:SF29">
    <property type="entry name" value="POLYSACCHARIDE BIOSYNTHESIS PROTEIN C-TERMINAL DOMAIN-CONTAINING PROTEIN"/>
    <property type="match status" value="1"/>
</dbReference>
<feature type="transmembrane region" description="Helical" evidence="6">
    <location>
        <begin position="352"/>
        <end position="374"/>
    </location>
</feature>
<feature type="transmembrane region" description="Helical" evidence="6">
    <location>
        <begin position="179"/>
        <end position="202"/>
    </location>
</feature>
<accession>A0A931MVS2</accession>
<feature type="transmembrane region" description="Helical" evidence="6">
    <location>
        <begin position="269"/>
        <end position="298"/>
    </location>
</feature>
<feature type="transmembrane region" description="Helical" evidence="6">
    <location>
        <begin position="87"/>
        <end position="112"/>
    </location>
</feature>
<dbReference type="EMBL" id="JADZSC010000002">
    <property type="protein sequence ID" value="MBH0230716.1"/>
    <property type="molecule type" value="Genomic_DNA"/>
</dbReference>
<proteinExistence type="predicted"/>
<keyword evidence="4 6" id="KW-1133">Transmembrane helix</keyword>
<comment type="caution">
    <text evidence="7">The sequence shown here is derived from an EMBL/GenBank/DDBJ whole genome shotgun (WGS) entry which is preliminary data.</text>
</comment>
<feature type="transmembrane region" description="Helical" evidence="6">
    <location>
        <begin position="157"/>
        <end position="173"/>
    </location>
</feature>
<keyword evidence="8" id="KW-1185">Reference proteome</keyword>
<name>A0A931MVS2_9BACI</name>
<keyword evidence="2" id="KW-1003">Cell membrane</keyword>
<dbReference type="Pfam" id="PF01943">
    <property type="entry name" value="Polysacc_synt"/>
    <property type="match status" value="1"/>
</dbReference>
<evidence type="ECO:0000256" key="4">
    <source>
        <dbReference type="ARBA" id="ARBA00022989"/>
    </source>
</evidence>
<feature type="transmembrane region" description="Helical" evidence="6">
    <location>
        <begin position="7"/>
        <end position="27"/>
    </location>
</feature>
<feature type="transmembrane region" description="Helical" evidence="6">
    <location>
        <begin position="475"/>
        <end position="495"/>
    </location>
</feature>
<evidence type="ECO:0000313" key="7">
    <source>
        <dbReference type="EMBL" id="MBH0230716.1"/>
    </source>
</evidence>
<sequence length="513" mass="55735">MKKNAFLQSTIIITVAALISKFLGAIFRIPLQNIAGDEVLGIFSMVYPVYMVALILSVAGIPLAISKLIAEADSKETVQEIHTTAKILALFFGTFSFFFIFSFSDLIVSLLGGESTRPALLIVSVTLLIAPYMAVYRGFFQGYEDMRPTAVSQVIEQFVRVILVLAAAYYLVVQGYSNAAIAGGAMIGSSIGALASLIYLVWTYRRSAITPLPSTSYSIQSFKTWSRTILKVSIPIAVGAITLALMNVVDTLTIPLSLRMSDVDSDIPYLYGIYGRGLALVQIATVFASSLVLPLMPLISKKLKAGEEKGVQHVIQRSFTLTHLLSWPAGIGILVLALPLNLSLFTNLEGSVILATLGFSSVYTALAVLGTGILQTLNRSGIAALIVVGAVFTKGVMNVLFIEGFGLIGGAFATVLVFGMLHLLNRLWIRKETNASAFSLDSLKGIIASFIMGAVLFIPVLFVSFEEWTRWEAGLYSLFAVIIGALIYGGLLYWWKVQEVTQLLDPYLKRFIR</sequence>
<evidence type="ECO:0000256" key="5">
    <source>
        <dbReference type="ARBA" id="ARBA00023136"/>
    </source>
</evidence>
<organism evidence="7 8">
    <name type="scientific">Halobacillus yeomjeoni</name>
    <dbReference type="NCBI Taxonomy" id="311194"/>
    <lineage>
        <taxon>Bacteria</taxon>
        <taxon>Bacillati</taxon>
        <taxon>Bacillota</taxon>
        <taxon>Bacilli</taxon>
        <taxon>Bacillales</taxon>
        <taxon>Bacillaceae</taxon>
        <taxon>Halobacillus</taxon>
    </lineage>
</organism>
<protein>
    <submittedName>
        <fullName evidence="7">Polysaccharide biosynthesis protein</fullName>
    </submittedName>
</protein>
<feature type="transmembrane region" description="Helical" evidence="6">
    <location>
        <begin position="445"/>
        <end position="463"/>
    </location>
</feature>
<evidence type="ECO:0000256" key="3">
    <source>
        <dbReference type="ARBA" id="ARBA00022692"/>
    </source>
</evidence>
<feature type="transmembrane region" description="Helical" evidence="6">
    <location>
        <begin position="229"/>
        <end position="249"/>
    </location>
</feature>
<dbReference type="Proteomes" id="UP000614490">
    <property type="component" value="Unassembled WGS sequence"/>
</dbReference>
<evidence type="ECO:0000256" key="1">
    <source>
        <dbReference type="ARBA" id="ARBA00004651"/>
    </source>
</evidence>
<dbReference type="PIRSF" id="PIRSF038958">
    <property type="entry name" value="PG_synth_SpoVB"/>
    <property type="match status" value="1"/>
</dbReference>
<evidence type="ECO:0000313" key="8">
    <source>
        <dbReference type="Proteomes" id="UP000614490"/>
    </source>
</evidence>
<dbReference type="RefSeq" id="WP_197317333.1">
    <property type="nucleotide sequence ID" value="NZ_JADZSC010000002.1"/>
</dbReference>
<reference evidence="7 8" key="1">
    <citation type="journal article" date="2005" name="Int. J. Syst. Evol. Microbiol.">
        <title>Halobacillus yeomjeoni sp. nov., isolated from a marine solar saltern in Korea.</title>
        <authorList>
            <person name="Yoon J.H."/>
            <person name="Kang S.J."/>
            <person name="Lee C.H."/>
            <person name="Oh H.W."/>
            <person name="Oh T.K."/>
        </authorList>
    </citation>
    <scope>NUCLEOTIDE SEQUENCE [LARGE SCALE GENOMIC DNA]</scope>
    <source>
        <strain evidence="7 8">KCTC 3957</strain>
    </source>
</reference>
<feature type="transmembrane region" description="Helical" evidence="6">
    <location>
        <begin position="118"/>
        <end position="136"/>
    </location>
</feature>
<dbReference type="GO" id="GO:0005886">
    <property type="term" value="C:plasma membrane"/>
    <property type="evidence" value="ECO:0007669"/>
    <property type="project" value="UniProtKB-SubCell"/>
</dbReference>
<dbReference type="AlphaFoldDB" id="A0A931MVS2"/>
<dbReference type="InterPro" id="IPR024923">
    <property type="entry name" value="PG_synth_SpoVB"/>
</dbReference>